<protein>
    <recommendedName>
        <fullName evidence="6">Resolvase/invertase-type recombinase catalytic domain-containing protein</fullName>
    </recommendedName>
</protein>
<dbReference type="InterPro" id="IPR036162">
    <property type="entry name" value="Resolvase-like_N_sf"/>
</dbReference>
<sequence length="560" mass="63678">MASEKNNKDQKSTPIRALIYCRVSTTRQKTEGAGLVSQEHRCRQYAEMKGYAVEAVFPDDASGGGDFMKRPGMCAMLAYLDAQKDGKFVVIFDDLKRFARDTEFHFKLRHAFAERGATVECLNFNFEDTPEGKFIETIVAAHGELEREQNRRQVRQKMVARIEKGYWVFHAPVGYKYITDKVHGKLLSPDGLLAEYVQEALEGYANGRFASQAEVQRFLETKPEFPKDLPNGKIRAWKITKLLRNPLYAGYVHSETWDVSLRKGHHEALIGFGTHEKILYNLENGGRPAARRDFSPDFPLRGFVHCDDCDKPMTAAWSKGCRKHYPYYLCDTPGCRSKRKSIPRAKIEEGFAEILKSMQPTKKLFGVMRTMFERAWDARLDEAKRSKKAVLAQLAGVEDQINKLLDRIVESSSASVISALEKRVEKLEREKFLLTEKAENMVPAKGRFGESIELALKFLSSPWNIYENGSLPLRQTVLRLAFVEPLRYSRENGYRTIETAIPFKVLAGLQGQNCQMVPTARFELATSPLPRECSTPEPCGRAFVLQRGFCHSQTQDASLT</sequence>
<keyword evidence="1" id="KW-0229">DNA integration</keyword>
<evidence type="ECO:0000259" key="6">
    <source>
        <dbReference type="PROSITE" id="PS51736"/>
    </source>
</evidence>
<evidence type="ECO:0000256" key="3">
    <source>
        <dbReference type="ARBA" id="ARBA00023172"/>
    </source>
</evidence>
<feature type="domain" description="Resolvase/invertase-type recombinase catalytic" evidence="6">
    <location>
        <begin position="16"/>
        <end position="165"/>
    </location>
</feature>
<gene>
    <name evidence="7" type="ORF">GCM10007972_16700</name>
</gene>
<dbReference type="PANTHER" id="PTHR30461:SF23">
    <property type="entry name" value="DNA RECOMBINASE-RELATED"/>
    <property type="match status" value="1"/>
</dbReference>
<dbReference type="InterPro" id="IPR025827">
    <property type="entry name" value="Zn_ribbon_recom_dom"/>
</dbReference>
<feature type="active site" description="O-(5'-phospho-DNA)-serine intermediate" evidence="4">
    <location>
        <position position="24"/>
    </location>
</feature>
<dbReference type="PROSITE" id="PS51736">
    <property type="entry name" value="RECOMBINASES_3"/>
    <property type="match status" value="1"/>
</dbReference>
<evidence type="ECO:0000256" key="2">
    <source>
        <dbReference type="ARBA" id="ARBA00023125"/>
    </source>
</evidence>
<name>A0ABQ2LDC6_9PROT</name>
<dbReference type="Proteomes" id="UP000602381">
    <property type="component" value="Unassembled WGS sequence"/>
</dbReference>
<dbReference type="Pfam" id="PF00239">
    <property type="entry name" value="Resolvase"/>
    <property type="match status" value="1"/>
</dbReference>
<reference evidence="8" key="1">
    <citation type="journal article" date="2019" name="Int. J. Syst. Evol. Microbiol.">
        <title>The Global Catalogue of Microorganisms (GCM) 10K type strain sequencing project: providing services to taxonomists for standard genome sequencing and annotation.</title>
        <authorList>
            <consortium name="The Broad Institute Genomics Platform"/>
            <consortium name="The Broad Institute Genome Sequencing Center for Infectious Disease"/>
            <person name="Wu L."/>
            <person name="Ma J."/>
        </authorList>
    </citation>
    <scope>NUCLEOTIDE SEQUENCE [LARGE SCALE GENOMIC DNA]</scope>
    <source>
        <strain evidence="8">JCM 17843</strain>
    </source>
</reference>
<feature type="coiled-coil region" evidence="5">
    <location>
        <begin position="380"/>
        <end position="437"/>
    </location>
</feature>
<evidence type="ECO:0000313" key="7">
    <source>
        <dbReference type="EMBL" id="GGO12129.1"/>
    </source>
</evidence>
<dbReference type="EMBL" id="BMOV01000005">
    <property type="protein sequence ID" value="GGO12129.1"/>
    <property type="molecule type" value="Genomic_DNA"/>
</dbReference>
<keyword evidence="3" id="KW-0233">DNA recombination</keyword>
<dbReference type="SMART" id="SM00857">
    <property type="entry name" value="Resolvase"/>
    <property type="match status" value="1"/>
</dbReference>
<evidence type="ECO:0000256" key="1">
    <source>
        <dbReference type="ARBA" id="ARBA00022908"/>
    </source>
</evidence>
<dbReference type="Pfam" id="PF13408">
    <property type="entry name" value="Zn_ribbon_recom"/>
    <property type="match status" value="1"/>
</dbReference>
<keyword evidence="5" id="KW-0175">Coiled coil</keyword>
<evidence type="ECO:0000256" key="4">
    <source>
        <dbReference type="PROSITE-ProRule" id="PRU10137"/>
    </source>
</evidence>
<dbReference type="PANTHER" id="PTHR30461">
    <property type="entry name" value="DNA-INVERTASE FROM LAMBDOID PROPHAGE"/>
    <property type="match status" value="1"/>
</dbReference>
<dbReference type="InterPro" id="IPR038109">
    <property type="entry name" value="DNA_bind_recomb_sf"/>
</dbReference>
<dbReference type="Gene3D" id="3.40.50.1390">
    <property type="entry name" value="Resolvase, N-terminal catalytic domain"/>
    <property type="match status" value="1"/>
</dbReference>
<dbReference type="SUPFAM" id="SSF53041">
    <property type="entry name" value="Resolvase-like"/>
    <property type="match status" value="1"/>
</dbReference>
<dbReference type="InterPro" id="IPR006119">
    <property type="entry name" value="Resolv_N"/>
</dbReference>
<keyword evidence="8" id="KW-1185">Reference proteome</keyword>
<dbReference type="Gene3D" id="3.90.1750.20">
    <property type="entry name" value="Putative Large Serine Recombinase, Chain B, Domain 2"/>
    <property type="match status" value="1"/>
</dbReference>
<organism evidence="7 8">
    <name type="scientific">Iodidimonas muriae</name>
    <dbReference type="NCBI Taxonomy" id="261467"/>
    <lineage>
        <taxon>Bacteria</taxon>
        <taxon>Pseudomonadati</taxon>
        <taxon>Pseudomonadota</taxon>
        <taxon>Alphaproteobacteria</taxon>
        <taxon>Iodidimonadales</taxon>
        <taxon>Iodidimonadaceae</taxon>
        <taxon>Iodidimonas</taxon>
    </lineage>
</organism>
<proteinExistence type="predicted"/>
<accession>A0ABQ2LDC6</accession>
<keyword evidence="2" id="KW-0238">DNA-binding</keyword>
<evidence type="ECO:0000313" key="8">
    <source>
        <dbReference type="Proteomes" id="UP000602381"/>
    </source>
</evidence>
<evidence type="ECO:0000256" key="5">
    <source>
        <dbReference type="SAM" id="Coils"/>
    </source>
</evidence>
<dbReference type="CDD" id="cd00338">
    <property type="entry name" value="Ser_Recombinase"/>
    <property type="match status" value="1"/>
</dbReference>
<dbReference type="InterPro" id="IPR006118">
    <property type="entry name" value="Recombinase_CS"/>
</dbReference>
<dbReference type="InterPro" id="IPR050639">
    <property type="entry name" value="SSR_resolvase"/>
</dbReference>
<dbReference type="PROSITE" id="PS00397">
    <property type="entry name" value="RECOMBINASES_1"/>
    <property type="match status" value="1"/>
</dbReference>
<comment type="caution">
    <text evidence="7">The sequence shown here is derived from an EMBL/GenBank/DDBJ whole genome shotgun (WGS) entry which is preliminary data.</text>
</comment>